<evidence type="ECO:0000313" key="3">
    <source>
        <dbReference type="Proteomes" id="UP000318538"/>
    </source>
</evidence>
<dbReference type="AlphaFoldDB" id="A0A517N7R8"/>
<evidence type="ECO:0000256" key="1">
    <source>
        <dbReference type="SAM" id="Phobius"/>
    </source>
</evidence>
<dbReference type="KEGG" id="rlc:K227x_15320"/>
<feature type="transmembrane region" description="Helical" evidence="1">
    <location>
        <begin position="41"/>
        <end position="61"/>
    </location>
</feature>
<dbReference type="RefSeq" id="WP_145168903.1">
    <property type="nucleotide sequence ID" value="NZ_CP036525.1"/>
</dbReference>
<name>A0A517N7R8_9BACT</name>
<feature type="transmembrane region" description="Helical" evidence="1">
    <location>
        <begin position="15"/>
        <end position="34"/>
    </location>
</feature>
<feature type="transmembrane region" description="Helical" evidence="1">
    <location>
        <begin position="81"/>
        <end position="103"/>
    </location>
</feature>
<protein>
    <recommendedName>
        <fullName evidence="4">SxtJ</fullName>
    </recommendedName>
</protein>
<keyword evidence="1" id="KW-0812">Transmembrane</keyword>
<keyword evidence="1" id="KW-0472">Membrane</keyword>
<reference evidence="2 3" key="1">
    <citation type="submission" date="2019-02" db="EMBL/GenBank/DDBJ databases">
        <title>Deep-cultivation of Planctomycetes and their phenomic and genomic characterization uncovers novel biology.</title>
        <authorList>
            <person name="Wiegand S."/>
            <person name="Jogler M."/>
            <person name="Boedeker C."/>
            <person name="Pinto D."/>
            <person name="Vollmers J."/>
            <person name="Rivas-Marin E."/>
            <person name="Kohn T."/>
            <person name="Peeters S.H."/>
            <person name="Heuer A."/>
            <person name="Rast P."/>
            <person name="Oberbeckmann S."/>
            <person name="Bunk B."/>
            <person name="Jeske O."/>
            <person name="Meyerdierks A."/>
            <person name="Storesund J.E."/>
            <person name="Kallscheuer N."/>
            <person name="Luecker S."/>
            <person name="Lage O.M."/>
            <person name="Pohl T."/>
            <person name="Merkel B.J."/>
            <person name="Hornburger P."/>
            <person name="Mueller R.-W."/>
            <person name="Bruemmer F."/>
            <person name="Labrenz M."/>
            <person name="Spormann A.M."/>
            <person name="Op den Camp H."/>
            <person name="Overmann J."/>
            <person name="Amann R."/>
            <person name="Jetten M.S.M."/>
            <person name="Mascher T."/>
            <person name="Medema M.H."/>
            <person name="Devos D.P."/>
            <person name="Kaster A.-K."/>
            <person name="Ovreas L."/>
            <person name="Rohde M."/>
            <person name="Galperin M.Y."/>
            <person name="Jogler C."/>
        </authorList>
    </citation>
    <scope>NUCLEOTIDE SEQUENCE [LARGE SCALE GENOMIC DNA]</scope>
    <source>
        <strain evidence="2 3">K22_7</strain>
    </source>
</reference>
<proteinExistence type="predicted"/>
<gene>
    <name evidence="2" type="ORF">K227x_15320</name>
</gene>
<keyword evidence="3" id="KW-1185">Reference proteome</keyword>
<dbReference type="EMBL" id="CP036525">
    <property type="protein sequence ID" value="QDT03150.1"/>
    <property type="molecule type" value="Genomic_DNA"/>
</dbReference>
<evidence type="ECO:0008006" key="4">
    <source>
        <dbReference type="Google" id="ProtNLM"/>
    </source>
</evidence>
<accession>A0A517N7R8</accession>
<sequence length="137" mass="15790">MPANLIQHKDLTDRGLRYFGLSLVTMIFALSWLMHWRWNQTTVAVGGVVVGVLLAVVFFAFPASRRGIHRQFIRLTSPIQWGMTVLILGGFFFLVFFPLGLVLRMLGKSVRQKNSNATTYWSSRQDPTDLKRYFDTY</sequence>
<organism evidence="2 3">
    <name type="scientific">Rubripirellula lacrimiformis</name>
    <dbReference type="NCBI Taxonomy" id="1930273"/>
    <lineage>
        <taxon>Bacteria</taxon>
        <taxon>Pseudomonadati</taxon>
        <taxon>Planctomycetota</taxon>
        <taxon>Planctomycetia</taxon>
        <taxon>Pirellulales</taxon>
        <taxon>Pirellulaceae</taxon>
        <taxon>Rubripirellula</taxon>
    </lineage>
</organism>
<dbReference type="Proteomes" id="UP000318538">
    <property type="component" value="Chromosome"/>
</dbReference>
<keyword evidence="1" id="KW-1133">Transmembrane helix</keyword>
<evidence type="ECO:0000313" key="2">
    <source>
        <dbReference type="EMBL" id="QDT03150.1"/>
    </source>
</evidence>